<feature type="region of interest" description="Disordered" evidence="6">
    <location>
        <begin position="693"/>
        <end position="739"/>
    </location>
</feature>
<evidence type="ECO:0000256" key="6">
    <source>
        <dbReference type="SAM" id="MobiDB-lite"/>
    </source>
</evidence>
<feature type="compositionally biased region" description="Gly residues" evidence="6">
    <location>
        <begin position="723"/>
        <end position="732"/>
    </location>
</feature>
<dbReference type="Pfam" id="PF02953">
    <property type="entry name" value="zf-Tim10_DDP"/>
    <property type="match status" value="1"/>
</dbReference>
<dbReference type="GO" id="GO:0005743">
    <property type="term" value="C:mitochondrial inner membrane"/>
    <property type="evidence" value="ECO:0007669"/>
    <property type="project" value="UniProtKB-SubCell"/>
</dbReference>
<keyword evidence="4" id="KW-0813">Transport</keyword>
<dbReference type="Gene3D" id="3.80.10.10">
    <property type="entry name" value="Ribonuclease Inhibitor"/>
    <property type="match status" value="2"/>
</dbReference>
<protein>
    <submittedName>
        <fullName evidence="8">Mitochondrial import inner membrane translocase subunit tim8</fullName>
    </submittedName>
</protein>
<dbReference type="InterPro" id="IPR032675">
    <property type="entry name" value="LRR_dom_sf"/>
</dbReference>
<evidence type="ECO:0000313" key="8">
    <source>
        <dbReference type="EMBL" id="KAG0267921.1"/>
    </source>
</evidence>
<evidence type="ECO:0000256" key="5">
    <source>
        <dbReference type="ARBA" id="ARBA00023010"/>
    </source>
</evidence>
<feature type="domain" description="Tim10-like" evidence="7">
    <location>
        <begin position="15"/>
        <end position="77"/>
    </location>
</feature>
<reference evidence="8" key="1">
    <citation type="journal article" date="2020" name="Fungal Divers.">
        <title>Resolving the Mortierellaceae phylogeny through synthesis of multi-gene phylogenetics and phylogenomics.</title>
        <authorList>
            <person name="Vandepol N."/>
            <person name="Liber J."/>
            <person name="Desiro A."/>
            <person name="Na H."/>
            <person name="Kennedy M."/>
            <person name="Barry K."/>
            <person name="Grigoriev I.V."/>
            <person name="Miller A.N."/>
            <person name="O'Donnell K."/>
            <person name="Stajich J.E."/>
            <person name="Bonito G."/>
        </authorList>
    </citation>
    <scope>NUCLEOTIDE SEQUENCE</scope>
    <source>
        <strain evidence="8">BC1065</strain>
    </source>
</reference>
<accession>A0A9P6QK21</accession>
<evidence type="ECO:0000256" key="3">
    <source>
        <dbReference type="ARBA" id="ARBA00022792"/>
    </source>
</evidence>
<name>A0A9P6QK21_9FUNG</name>
<comment type="similarity">
    <text evidence="2">Belongs to the small Tim family.</text>
</comment>
<keyword evidence="3" id="KW-0999">Mitochondrion inner membrane</keyword>
<comment type="caution">
    <text evidence="8">The sequence shown here is derived from an EMBL/GenBank/DDBJ whole genome shotgun (WGS) entry which is preliminary data.</text>
</comment>
<evidence type="ECO:0000256" key="2">
    <source>
        <dbReference type="ARBA" id="ARBA00006720"/>
    </source>
</evidence>
<dbReference type="Proteomes" id="UP000807716">
    <property type="component" value="Unassembled WGS sequence"/>
</dbReference>
<feature type="compositionally biased region" description="Polar residues" evidence="6">
    <location>
        <begin position="1026"/>
        <end position="1036"/>
    </location>
</feature>
<dbReference type="OrthoDB" id="344165at2759"/>
<evidence type="ECO:0000313" key="9">
    <source>
        <dbReference type="Proteomes" id="UP000807716"/>
    </source>
</evidence>
<dbReference type="GO" id="GO:0015031">
    <property type="term" value="P:protein transport"/>
    <property type="evidence" value="ECO:0007669"/>
    <property type="project" value="UniProtKB-KW"/>
</dbReference>
<proteinExistence type="inferred from homology"/>
<keyword evidence="3" id="KW-0472">Membrane</keyword>
<comment type="subcellular location">
    <subcellularLocation>
        <location evidence="1">Mitochondrion inner membrane</location>
        <topology evidence="1">Peripheral membrane protein</topology>
    </subcellularLocation>
</comment>
<dbReference type="SUPFAM" id="SSF52058">
    <property type="entry name" value="L domain-like"/>
    <property type="match status" value="1"/>
</dbReference>
<feature type="region of interest" description="Disordered" evidence="6">
    <location>
        <begin position="1014"/>
        <end position="1039"/>
    </location>
</feature>
<dbReference type="Gene3D" id="1.10.287.810">
    <property type="entry name" value="Mitochondrial import inner membrane translocase subunit tim13 like domains"/>
    <property type="match status" value="1"/>
</dbReference>
<dbReference type="AlphaFoldDB" id="A0A9P6QK21"/>
<dbReference type="EMBL" id="JAAAJB010000064">
    <property type="protein sequence ID" value="KAG0267921.1"/>
    <property type="molecule type" value="Genomic_DNA"/>
</dbReference>
<keyword evidence="5" id="KW-0811">Translocation</keyword>
<gene>
    <name evidence="8" type="primary">TIM8</name>
    <name evidence="8" type="ORF">DFQ27_007903</name>
</gene>
<keyword evidence="9" id="KW-1185">Reference proteome</keyword>
<dbReference type="InterPro" id="IPR035427">
    <property type="entry name" value="Tim10-like_dom_sf"/>
</dbReference>
<keyword evidence="3" id="KW-0496">Mitochondrion</keyword>
<dbReference type="InterPro" id="IPR004217">
    <property type="entry name" value="Tim10-like"/>
</dbReference>
<organism evidence="8 9">
    <name type="scientific">Actinomortierella ambigua</name>
    <dbReference type="NCBI Taxonomy" id="1343610"/>
    <lineage>
        <taxon>Eukaryota</taxon>
        <taxon>Fungi</taxon>
        <taxon>Fungi incertae sedis</taxon>
        <taxon>Mucoromycota</taxon>
        <taxon>Mortierellomycotina</taxon>
        <taxon>Mortierellomycetes</taxon>
        <taxon>Mortierellales</taxon>
        <taxon>Mortierellaceae</taxon>
        <taxon>Actinomortierella</taxon>
    </lineage>
</organism>
<keyword evidence="4" id="KW-0653">Protein transport</keyword>
<dbReference type="SUPFAM" id="SSF144122">
    <property type="entry name" value="Tim10-like"/>
    <property type="match status" value="1"/>
</dbReference>
<sequence>MAQQFDEAAQRELSKFLEAEQAKARLQQSIHTFCDLAFDKCVTKIGNKLDRSEEACLANTVDRFLDTSLFIVRRLEETKGSMMVHVPYDCLVDIVTFLAQDPTFDAAVLMRVSREWFAISGPLLYAHPARRILLKHGEYQDALDDFGLLLDTLLHCTPFDPSLLYQLQLRPEYKDAPLLERLPTTNYLKWVTHLDRDWNLLQTEWLGNLSSKFAVVYLLRHHPYSVQHLTLDAFSVGEVFASSLVSGLMNVRSLELTNVESWEEAANALWFASALYAEHGSLQRFKMDARYHAQPLGSKPLDLAFLSSIRELNLGAWSGVIRLASLPTTHLRHLYIPFLPYYTVKQLGTLFDSCPHLESLAVHLKATQGFKWATLDNPANTRCQKRLHRLCSLHLKGNLLTLPPALEEALGIWGDQLESLTVELTGGLVENYRGQLQWSTPLPRLRRLLLMDKTVFALVGSSLQRCQNISYLMMHIDAEQSAFGCILPNPGLTKWIYLNIVFREMADSLKNLKVLQIKGMWINSIPLVRYLTNLPSLEQLLVESNLQYSTIEFILAWIKTMPRLRYALLPRMMARHPPDEDGASWPAVFERAGLALDEFPLPVGGKGVDNPRHAVLPFECLELIAGYLSQEMATMHSMLQASRALFYATIPLLYRDPFKLLLSQLDLEARDQRMAHLLRLFWRCSGQFSRKQVKQQPQQEFEKGGTYSSNSSGHDAEPCSSQGGRGGGGRGGESSATTVNDKVSLQADAKREFPNPTVDYLAHYTYQSLIGHLWASVQYLFETNTWSGRERLRRTAAIANRVFTTAFFEHRPNMIRTLCMSPAQLGLLVQRDEQGKRQGGGVVAGRGEGCSIADLPRLRRLELDISPSKSSVDLVESWHLSPFDNIPAPQPVEMNEIEIPLQFVQRHQMRFQGVLREIVVRGSDASWSPIDHLLRQVEPMHLVDFSAWNSPLPTFEQLPVAELRVLRLNMPRRLDWAGASPAFLRTCTKLCEVWMPTQHSTFFDQATVLGDETISIPSPPPALQDGESTASTSGEAPQSVGAAVGADDLMMGHWTEVAASMNIVGGDDDEPMPAATTVTTDTDVLPMRAIRLQGQHQHVVPNFVSALRVFRQLTECCIVENDVGRKAEYLQKIEWDWRMRHLTFLRLQGRFVFFLDLTSLLQCPLLSRLHLTVESAPRDPMQSHVVVLAQLKRLEEIQLRGMPWQLDTETLLAIGRGLSQTLRYLAVIDNMQPTTRGLAEFSHVATRLEVLKLGVLYSQVKDRLLALMRPRVRVVFSKEQ</sequence>
<evidence type="ECO:0000256" key="4">
    <source>
        <dbReference type="ARBA" id="ARBA00022927"/>
    </source>
</evidence>
<evidence type="ECO:0000256" key="1">
    <source>
        <dbReference type="ARBA" id="ARBA00004637"/>
    </source>
</evidence>
<evidence type="ECO:0000259" key="7">
    <source>
        <dbReference type="Pfam" id="PF02953"/>
    </source>
</evidence>